<feature type="non-terminal residue" evidence="1">
    <location>
        <position position="1"/>
    </location>
</feature>
<evidence type="ECO:0000313" key="1">
    <source>
        <dbReference type="EMBL" id="HAE9016162.1"/>
    </source>
</evidence>
<accession>A0A738P3V8</accession>
<reference evidence="1" key="1">
    <citation type="journal article" date="2018" name="Genome Biol.">
        <title>SKESA: strategic k-mer extension for scrupulous assemblies.</title>
        <authorList>
            <person name="Souvorov A."/>
            <person name="Agarwala R."/>
            <person name="Lipman D.J."/>
        </authorList>
    </citation>
    <scope>NUCLEOTIDE SEQUENCE</scope>
    <source>
        <strain evidence="1">12-2005</strain>
    </source>
</reference>
<sequence length="206" mass="24196">IQHSINLLFMLSEAKHIDKTIDDIYLFFLEYVRKLQKNNKFPPADLFTEYEPIRDSAYGYGYWINDSYKHYSSKLNKILAQQQQIALRKRYPQFLADLRNNLKEDTAKFCEQISRNGLKDINIYGYIAILSSFKPHEFVDMWLSIDMTNWHNVRTALVNRYSGGSLHGDLTDEGPWLKFVKMNIRHRASKASGIDKLRISRLLIGL</sequence>
<gene>
    <name evidence="1" type="ORF">G4Y41_002855</name>
</gene>
<name>A0A738P3V8_SALTI</name>
<comment type="caution">
    <text evidence="1">The sequence shown here is derived from an EMBL/GenBank/DDBJ whole genome shotgun (WGS) entry which is preliminary data.</text>
</comment>
<proteinExistence type="predicted"/>
<organism evidence="1">
    <name type="scientific">Salmonella typhi</name>
    <dbReference type="NCBI Taxonomy" id="90370"/>
    <lineage>
        <taxon>Bacteria</taxon>
        <taxon>Pseudomonadati</taxon>
        <taxon>Pseudomonadota</taxon>
        <taxon>Gammaproteobacteria</taxon>
        <taxon>Enterobacterales</taxon>
        <taxon>Enterobacteriaceae</taxon>
        <taxon>Salmonella</taxon>
    </lineage>
</organism>
<protein>
    <submittedName>
        <fullName evidence="1">Uncharacterized protein</fullName>
    </submittedName>
</protein>
<reference evidence="1" key="2">
    <citation type="submission" date="2018-07" db="EMBL/GenBank/DDBJ databases">
        <authorList>
            <consortium name="NCBI Pathogen Detection Project"/>
        </authorList>
    </citation>
    <scope>NUCLEOTIDE SEQUENCE</scope>
    <source>
        <strain evidence="1">12-2005</strain>
    </source>
</reference>
<dbReference type="AlphaFoldDB" id="A0A738P3V8"/>
<dbReference type="EMBL" id="DAATOU010000047">
    <property type="protein sequence ID" value="HAE9016162.1"/>
    <property type="molecule type" value="Genomic_DNA"/>
</dbReference>